<dbReference type="PANTHER" id="PTHR34290">
    <property type="entry name" value="SI:CH73-390P7.2"/>
    <property type="match status" value="1"/>
</dbReference>
<dbReference type="EMBL" id="OANS01000001">
    <property type="protein sequence ID" value="SNX28104.1"/>
    <property type="molecule type" value="Genomic_DNA"/>
</dbReference>
<gene>
    <name evidence="1" type="ORF">SAMN06295945_0425</name>
</gene>
<reference evidence="2" key="1">
    <citation type="submission" date="2017-08" db="EMBL/GenBank/DDBJ databases">
        <authorList>
            <person name="Varghese N."/>
            <person name="Submissions S."/>
        </authorList>
    </citation>
    <scope>NUCLEOTIDE SEQUENCE [LARGE SCALE GENOMIC DNA]</scope>
    <source>
        <strain evidence="2">AP-Melu-1000-B4</strain>
    </source>
</reference>
<dbReference type="Proteomes" id="UP000218069">
    <property type="component" value="Unassembled WGS sequence"/>
</dbReference>
<dbReference type="PANTHER" id="PTHR34290:SF2">
    <property type="entry name" value="OS04G0668800 PROTEIN"/>
    <property type="match status" value="1"/>
</dbReference>
<dbReference type="Pfam" id="PF04134">
    <property type="entry name" value="DCC1-like"/>
    <property type="match status" value="1"/>
</dbReference>
<dbReference type="InterPro" id="IPR007263">
    <property type="entry name" value="DCC1-like"/>
</dbReference>
<dbReference type="GO" id="GO:0015035">
    <property type="term" value="F:protein-disulfide reductase activity"/>
    <property type="evidence" value="ECO:0007669"/>
    <property type="project" value="InterPro"/>
</dbReference>
<accession>A0A240DZK2</accession>
<sequence>MISQLPKLTLFYDGSCPLCQAEILFLSGRNQAKLLEFVDVHSSEYRPELIGLSCEKALASMYGQFSDGTLINGVPVFSAAYSRANLPFLAWLFSRKLLMPILNGGYYLFAKNRHAISKWFGPPALWMAHTFSNARGRK</sequence>
<dbReference type="OrthoDB" id="5294764at2"/>
<name>A0A240DZK2_9BURK</name>
<dbReference type="RefSeq" id="WP_096672188.1">
    <property type="nucleotide sequence ID" value="NZ_OANS01000001.1"/>
</dbReference>
<dbReference type="InterPro" id="IPR044691">
    <property type="entry name" value="DCC1_Trx"/>
</dbReference>
<evidence type="ECO:0000313" key="1">
    <source>
        <dbReference type="EMBL" id="SNX28104.1"/>
    </source>
</evidence>
<organism evidence="1 2">
    <name type="scientific">Polynucleobacter meluiroseus</name>
    <dbReference type="NCBI Taxonomy" id="1938814"/>
    <lineage>
        <taxon>Bacteria</taxon>
        <taxon>Pseudomonadati</taxon>
        <taxon>Pseudomonadota</taxon>
        <taxon>Betaproteobacteria</taxon>
        <taxon>Burkholderiales</taxon>
        <taxon>Burkholderiaceae</taxon>
        <taxon>Polynucleobacter</taxon>
    </lineage>
</organism>
<proteinExistence type="predicted"/>
<evidence type="ECO:0000313" key="2">
    <source>
        <dbReference type="Proteomes" id="UP000218069"/>
    </source>
</evidence>
<protein>
    <submittedName>
        <fullName evidence="1">Predicted thiol-disulfide oxidoreductase YuxK, DCC family</fullName>
    </submittedName>
</protein>
<keyword evidence="2" id="KW-1185">Reference proteome</keyword>
<dbReference type="AlphaFoldDB" id="A0A240DZK2"/>